<evidence type="ECO:0000313" key="1">
    <source>
        <dbReference type="EMBL" id="CAL2093539.1"/>
    </source>
</evidence>
<dbReference type="EMBL" id="CAXIXY010000007">
    <property type="protein sequence ID" value="CAL2093539.1"/>
    <property type="molecule type" value="Genomic_DNA"/>
</dbReference>
<organism evidence="1 2">
    <name type="scientific">Tenacibaculum platacis</name>
    <dbReference type="NCBI Taxonomy" id="3137852"/>
    <lineage>
        <taxon>Bacteria</taxon>
        <taxon>Pseudomonadati</taxon>
        <taxon>Bacteroidota</taxon>
        <taxon>Flavobacteriia</taxon>
        <taxon>Flavobacteriales</taxon>
        <taxon>Flavobacteriaceae</taxon>
        <taxon>Tenacibaculum</taxon>
    </lineage>
</organism>
<gene>
    <name evidence="1" type="ORF">T190607A01A_50224</name>
</gene>
<evidence type="ECO:0000313" key="2">
    <source>
        <dbReference type="Proteomes" id="UP001497416"/>
    </source>
</evidence>
<dbReference type="InterPro" id="IPR036196">
    <property type="entry name" value="Ptyr_pPase_sf"/>
</dbReference>
<reference evidence="1 2" key="1">
    <citation type="submission" date="2024-05" db="EMBL/GenBank/DDBJ databases">
        <authorList>
            <person name="Duchaud E."/>
        </authorList>
    </citation>
    <scope>NUCLEOTIDE SEQUENCE [LARGE SCALE GENOMIC DNA]</scope>
    <source>
        <strain evidence="1">Ena-SAMPLE-TAB-13-05-2024-13:56:06:370-140302</strain>
    </source>
</reference>
<proteinExistence type="predicted"/>
<accession>A0ABP1EXN3</accession>
<comment type="caution">
    <text evidence="1">The sequence shown here is derived from an EMBL/GenBank/DDBJ whole genome shotgun (WGS) entry which is preliminary data.</text>
</comment>
<name>A0ABP1EXN3_9FLAO</name>
<sequence length="216" mass="24635">MLLKKFKTFNRNITMNKTLEQTIDNISQIPIKEERKEILNPLISYLQEKRDKKEAIRINYICTHNSRRSHLGQIWMQTLANHFNIDSITTYSGGTEATAIAKPIVDTLKNQGFKVQKLSEESNPVYAIKYDLTSLPIIGFSKKYDDEFNPNSNFAAIMTCSEADGGCPFVAGSEIRVPITYEDPKISDNTDTQSEVYLTRSNQIASEMYYVLSQLN</sequence>
<protein>
    <submittedName>
        <fullName evidence="1">Protein-tyrosine-phosphatase</fullName>
    </submittedName>
</protein>
<dbReference type="SUPFAM" id="SSF52788">
    <property type="entry name" value="Phosphotyrosine protein phosphatases I"/>
    <property type="match status" value="1"/>
</dbReference>
<dbReference type="Gene3D" id="3.40.50.2300">
    <property type="match status" value="1"/>
</dbReference>
<keyword evidence="2" id="KW-1185">Reference proteome</keyword>
<dbReference type="PANTHER" id="PTHR43428">
    <property type="entry name" value="ARSENATE REDUCTASE"/>
    <property type="match status" value="1"/>
</dbReference>
<dbReference type="PANTHER" id="PTHR43428:SF1">
    <property type="entry name" value="ARSENATE REDUCTASE"/>
    <property type="match status" value="1"/>
</dbReference>
<dbReference type="Proteomes" id="UP001497416">
    <property type="component" value="Unassembled WGS sequence"/>
</dbReference>